<evidence type="ECO:0000313" key="8">
    <source>
        <dbReference type="Proteomes" id="UP000178797"/>
    </source>
</evidence>
<keyword evidence="2" id="KW-0489">Methyltransferase</keyword>
<dbReference type="Pfam" id="PF07669">
    <property type="entry name" value="Eco57I"/>
    <property type="match status" value="1"/>
</dbReference>
<dbReference type="InterPro" id="IPR029063">
    <property type="entry name" value="SAM-dependent_MTases_sf"/>
</dbReference>
<dbReference type="GO" id="GO:0003676">
    <property type="term" value="F:nucleic acid binding"/>
    <property type="evidence" value="ECO:0007669"/>
    <property type="project" value="InterPro"/>
</dbReference>
<keyword evidence="3" id="KW-0808">Transferase</keyword>
<dbReference type="GO" id="GO:0009007">
    <property type="term" value="F:site-specific DNA-methyltransferase (adenine-specific) activity"/>
    <property type="evidence" value="ECO:0007669"/>
    <property type="project" value="UniProtKB-EC"/>
</dbReference>
<dbReference type="PROSITE" id="PS00092">
    <property type="entry name" value="N6_MTASE"/>
    <property type="match status" value="1"/>
</dbReference>
<dbReference type="PRINTS" id="PR00507">
    <property type="entry name" value="N12N6MTFRASE"/>
</dbReference>
<reference evidence="7 8" key="1">
    <citation type="journal article" date="2016" name="Nat. Commun.">
        <title>Thousands of microbial genomes shed light on interconnected biogeochemical processes in an aquifer system.</title>
        <authorList>
            <person name="Anantharaman K."/>
            <person name="Brown C.T."/>
            <person name="Hug L.A."/>
            <person name="Sharon I."/>
            <person name="Castelle C.J."/>
            <person name="Probst A.J."/>
            <person name="Thomas B.C."/>
            <person name="Singh A."/>
            <person name="Wilkins M.J."/>
            <person name="Karaoz U."/>
            <person name="Brodie E.L."/>
            <person name="Williams K.H."/>
            <person name="Hubbard S.S."/>
            <person name="Banfield J.F."/>
        </authorList>
    </citation>
    <scope>NUCLEOTIDE SEQUENCE [LARGE SCALE GENOMIC DNA]</scope>
</reference>
<gene>
    <name evidence="7" type="ORF">A2W05_09255</name>
</gene>
<evidence type="ECO:0000256" key="2">
    <source>
        <dbReference type="ARBA" id="ARBA00022603"/>
    </source>
</evidence>
<organism evidence="7 8">
    <name type="scientific">Candidatus Schekmanbacteria bacterium RBG_16_38_10</name>
    <dbReference type="NCBI Taxonomy" id="1817879"/>
    <lineage>
        <taxon>Bacteria</taxon>
        <taxon>Candidatus Schekmaniibacteriota</taxon>
    </lineage>
</organism>
<dbReference type="InterPro" id="IPR050953">
    <property type="entry name" value="N4_N6_ade-DNA_methylase"/>
</dbReference>
<proteinExistence type="predicted"/>
<name>A0A1F7RZJ8_9BACT</name>
<evidence type="ECO:0000259" key="6">
    <source>
        <dbReference type="Pfam" id="PF07669"/>
    </source>
</evidence>
<evidence type="ECO:0000256" key="1">
    <source>
        <dbReference type="ARBA" id="ARBA00011900"/>
    </source>
</evidence>
<dbReference type="PANTHER" id="PTHR33841:SF1">
    <property type="entry name" value="DNA METHYLTRANSFERASE A"/>
    <property type="match status" value="1"/>
</dbReference>
<feature type="domain" description="Type II methyltransferase M.TaqI-like" evidence="6">
    <location>
        <begin position="255"/>
        <end position="497"/>
    </location>
</feature>
<evidence type="ECO:0000256" key="5">
    <source>
        <dbReference type="ARBA" id="ARBA00047942"/>
    </source>
</evidence>
<keyword evidence="4" id="KW-0949">S-adenosyl-L-methionine</keyword>
<feature type="non-terminal residue" evidence="7">
    <location>
        <position position="1"/>
    </location>
</feature>
<dbReference type="SUPFAM" id="SSF53335">
    <property type="entry name" value="S-adenosyl-L-methionine-dependent methyltransferases"/>
    <property type="match status" value="1"/>
</dbReference>
<dbReference type="EC" id="2.1.1.72" evidence="1"/>
<dbReference type="Gene3D" id="3.40.50.150">
    <property type="entry name" value="Vaccinia Virus protein VP39"/>
    <property type="match status" value="1"/>
</dbReference>
<dbReference type="PANTHER" id="PTHR33841">
    <property type="entry name" value="DNA METHYLTRANSFERASE YEEA-RELATED"/>
    <property type="match status" value="1"/>
</dbReference>
<comment type="catalytic activity">
    <reaction evidence="5">
        <text>a 2'-deoxyadenosine in DNA + S-adenosyl-L-methionine = an N(6)-methyl-2'-deoxyadenosine in DNA + S-adenosyl-L-homocysteine + H(+)</text>
        <dbReference type="Rhea" id="RHEA:15197"/>
        <dbReference type="Rhea" id="RHEA-COMP:12418"/>
        <dbReference type="Rhea" id="RHEA-COMP:12419"/>
        <dbReference type="ChEBI" id="CHEBI:15378"/>
        <dbReference type="ChEBI" id="CHEBI:57856"/>
        <dbReference type="ChEBI" id="CHEBI:59789"/>
        <dbReference type="ChEBI" id="CHEBI:90615"/>
        <dbReference type="ChEBI" id="CHEBI:90616"/>
        <dbReference type="EC" id="2.1.1.72"/>
    </reaction>
</comment>
<dbReference type="AlphaFoldDB" id="A0A1F7RZJ8"/>
<comment type="caution">
    <text evidence="7">The sequence shown here is derived from an EMBL/GenBank/DDBJ whole genome shotgun (WGS) entry which is preliminary data.</text>
</comment>
<dbReference type="Proteomes" id="UP000178797">
    <property type="component" value="Unassembled WGS sequence"/>
</dbReference>
<evidence type="ECO:0000256" key="4">
    <source>
        <dbReference type="ARBA" id="ARBA00022691"/>
    </source>
</evidence>
<sequence>EDITQYISKNCIIPFLFDETQRNYNKAFSTDSWLWTMVKESNDHYIYDAVKHGVNPDDMWTANLWADLPEDVKAGLDPNQPDLVEKRRCWNRPAPSGSALPTEIWREVIDRRKRYSELRQKIENGQVTHINDFITYNLNICQLAQDVIANTPDARFIQHFYIAIAGRIRDPKNSSIEHRQGITILDPTCGSGAFLFAAMEILKPLYDECLQHMDEFVKEHPKKHPFFEQVMADVDNTSIHPNRDYFVYKSIILRNLYGVDIMNESVEIAKLRLFLKLVATVEADYNKPNMGLEPLPDVDFNIRAGNTLIGFATFKGVEKAIEKPLDSIWLKKEIEDIKEQAEKVGMAYERFTDSQLIINSSSSRGAKTDLENLLQRLNDKLNIYQAQLYGIDVERKPHEYEKWKTSHQPFHWFAEFYEIVHKEGGFDVIIGNPPYVEYSKVKKDYTIKGYETEFCGNLYAYVMERSTKLNSSHGHIGLIVPMSITSIREYIPLRKYIEKEYQEVWATNHAIRPTCLFTGVSQRVSIVLCTRNGSKKHFSTDYLRTFYPNHLFQCFTFVEREASFNIDNVMPKLSKEIEISILRRMIIYKPISEIDFSKTAKNEMFFKDYGETYWIFPMNFTPWLTPVKSYNSLNFSNKTLMNCVVACLNSSLFYWFYSAISDCWHFGKWHITKTPIGFDKMEMEIKTNLESLGNKLMMDFSEHRIIRYDSRIGGDLYEYKVSSSKPIIDEIDKVLAEHYGFTNEELDFIINYDIKYRMGKELEGEDEHNIQYQTQPYPELKAAEVAPEYQTQQEKKKV</sequence>
<dbReference type="GO" id="GO:0006304">
    <property type="term" value="P:DNA modification"/>
    <property type="evidence" value="ECO:0007669"/>
    <property type="project" value="InterPro"/>
</dbReference>
<dbReference type="GO" id="GO:0032259">
    <property type="term" value="P:methylation"/>
    <property type="evidence" value="ECO:0007669"/>
    <property type="project" value="UniProtKB-KW"/>
</dbReference>
<evidence type="ECO:0000313" key="7">
    <source>
        <dbReference type="EMBL" id="OGL46414.1"/>
    </source>
</evidence>
<accession>A0A1F7RZJ8</accession>
<dbReference type="EMBL" id="MGDE01000089">
    <property type="protein sequence ID" value="OGL46414.1"/>
    <property type="molecule type" value="Genomic_DNA"/>
</dbReference>
<dbReference type="InterPro" id="IPR011639">
    <property type="entry name" value="MethylTrfase_TaqI-like_dom"/>
</dbReference>
<evidence type="ECO:0000256" key="3">
    <source>
        <dbReference type="ARBA" id="ARBA00022679"/>
    </source>
</evidence>
<dbReference type="InterPro" id="IPR002052">
    <property type="entry name" value="DNA_methylase_N6_adenine_CS"/>
</dbReference>
<protein>
    <recommendedName>
        <fullName evidence="1">site-specific DNA-methyltransferase (adenine-specific)</fullName>
        <ecNumber evidence="1">2.1.1.72</ecNumber>
    </recommendedName>
</protein>